<feature type="compositionally biased region" description="Basic and acidic residues" evidence="1">
    <location>
        <begin position="39"/>
        <end position="58"/>
    </location>
</feature>
<evidence type="ECO:0000313" key="3">
    <source>
        <dbReference type="EnsemblProtists" id="EKX40975"/>
    </source>
</evidence>
<name>L1IYS2_GUITC</name>
<dbReference type="EMBL" id="JH993027">
    <property type="protein sequence ID" value="EKX40975.1"/>
    <property type="molecule type" value="Genomic_DNA"/>
</dbReference>
<evidence type="ECO:0000313" key="4">
    <source>
        <dbReference type="Proteomes" id="UP000011087"/>
    </source>
</evidence>
<dbReference type="SUPFAM" id="SSF48403">
    <property type="entry name" value="Ankyrin repeat"/>
    <property type="match status" value="1"/>
</dbReference>
<dbReference type="HOGENOM" id="CLU_462693_0_0_1"/>
<feature type="compositionally biased region" description="Acidic residues" evidence="1">
    <location>
        <begin position="28"/>
        <end position="38"/>
    </location>
</feature>
<dbReference type="GeneID" id="17297613"/>
<dbReference type="Gene3D" id="1.25.40.20">
    <property type="entry name" value="Ankyrin repeat-containing domain"/>
    <property type="match status" value="1"/>
</dbReference>
<dbReference type="RefSeq" id="XP_005827955.1">
    <property type="nucleotide sequence ID" value="XM_005827898.1"/>
</dbReference>
<gene>
    <name evidence="2" type="ORF">GUITHDRAFT_112979</name>
</gene>
<sequence length="590" mass="67971">MSISSHEAGNDESESVSEQSNRSNQDHTDDEEGEELDEDSQRFEQLAHSKSQEADGKRSRAQLSKEFSATPSSSTLQEGSDPFNGGSPGKSRDIEEDGTSHLNTEPYTEQLKSMDLIECLRFSATQDGFYTDNTYRPAFTYLIGRLQDYLKEWDPWSKYFIRTCLRNDDAHVSELMAKVRRDGQNAKIQIWDKNWMDVSNFTDREIIDRVASMYGFSYLYLFDPPVIDEKESQRLRELQLELKVHHSATESERLNAQLWRSIEQNDIFYAKKYLERGADVNAIDSSDGMVKTLKMSSPLLCELFNTHRPLYTKLSVWDDLNVTMCRVLLLLRGAHAVVALILEYPAVVDLQDANIGKTALMILHYCALCQNHYKKTVESIMQGFEQSGKQPNFTQPDKFGMSALDLAYYQGRSFVFEYLESIAGRSGLNTVIGHDWSKPFKLFPALNVPPYVDSSDSKYDPQEPLAQELSRVARHLDENFTLEECLLEEREESNPSDWEHPSESRYRPYRTYRGIGMTVWSCAIGGCDYFDHRRFMSIDRAMLAQILIHPIRNLKPDAVAKLGKNFLRFCAKCRMAVMREMRDKQRRVDT</sequence>
<feature type="compositionally biased region" description="Polar residues" evidence="1">
    <location>
        <begin position="61"/>
        <end position="78"/>
    </location>
</feature>
<reference evidence="2 4" key="1">
    <citation type="journal article" date="2012" name="Nature">
        <title>Algal genomes reveal evolutionary mosaicism and the fate of nucleomorphs.</title>
        <authorList>
            <consortium name="DOE Joint Genome Institute"/>
            <person name="Curtis B.A."/>
            <person name="Tanifuji G."/>
            <person name="Burki F."/>
            <person name="Gruber A."/>
            <person name="Irimia M."/>
            <person name="Maruyama S."/>
            <person name="Arias M.C."/>
            <person name="Ball S.G."/>
            <person name="Gile G.H."/>
            <person name="Hirakawa Y."/>
            <person name="Hopkins J.F."/>
            <person name="Kuo A."/>
            <person name="Rensing S.A."/>
            <person name="Schmutz J."/>
            <person name="Symeonidi A."/>
            <person name="Elias M."/>
            <person name="Eveleigh R.J."/>
            <person name="Herman E.K."/>
            <person name="Klute M.J."/>
            <person name="Nakayama T."/>
            <person name="Obornik M."/>
            <person name="Reyes-Prieto A."/>
            <person name="Armbrust E.V."/>
            <person name="Aves S.J."/>
            <person name="Beiko R.G."/>
            <person name="Coutinho P."/>
            <person name="Dacks J.B."/>
            <person name="Durnford D.G."/>
            <person name="Fast N.M."/>
            <person name="Green B.R."/>
            <person name="Grisdale C.J."/>
            <person name="Hempel F."/>
            <person name="Henrissat B."/>
            <person name="Hoppner M.P."/>
            <person name="Ishida K."/>
            <person name="Kim E."/>
            <person name="Koreny L."/>
            <person name="Kroth P.G."/>
            <person name="Liu Y."/>
            <person name="Malik S.B."/>
            <person name="Maier U.G."/>
            <person name="McRose D."/>
            <person name="Mock T."/>
            <person name="Neilson J.A."/>
            <person name="Onodera N.T."/>
            <person name="Poole A.M."/>
            <person name="Pritham E.J."/>
            <person name="Richards T.A."/>
            <person name="Rocap G."/>
            <person name="Roy S.W."/>
            <person name="Sarai C."/>
            <person name="Schaack S."/>
            <person name="Shirato S."/>
            <person name="Slamovits C.H."/>
            <person name="Spencer D.F."/>
            <person name="Suzuki S."/>
            <person name="Worden A.Z."/>
            <person name="Zauner S."/>
            <person name="Barry K."/>
            <person name="Bell C."/>
            <person name="Bharti A.K."/>
            <person name="Crow J.A."/>
            <person name="Grimwood J."/>
            <person name="Kramer R."/>
            <person name="Lindquist E."/>
            <person name="Lucas S."/>
            <person name="Salamov A."/>
            <person name="McFadden G.I."/>
            <person name="Lane C.E."/>
            <person name="Keeling P.J."/>
            <person name="Gray M.W."/>
            <person name="Grigoriev I.V."/>
            <person name="Archibald J.M."/>
        </authorList>
    </citation>
    <scope>NUCLEOTIDE SEQUENCE</scope>
    <source>
        <strain evidence="2 4">CCMP2712</strain>
    </source>
</reference>
<reference evidence="3" key="3">
    <citation type="submission" date="2015-06" db="UniProtKB">
        <authorList>
            <consortium name="EnsemblProtists"/>
        </authorList>
    </citation>
    <scope>IDENTIFICATION</scope>
</reference>
<reference evidence="4" key="2">
    <citation type="submission" date="2012-11" db="EMBL/GenBank/DDBJ databases">
        <authorList>
            <person name="Kuo A."/>
            <person name="Curtis B.A."/>
            <person name="Tanifuji G."/>
            <person name="Burki F."/>
            <person name="Gruber A."/>
            <person name="Irimia M."/>
            <person name="Maruyama S."/>
            <person name="Arias M.C."/>
            <person name="Ball S.G."/>
            <person name="Gile G.H."/>
            <person name="Hirakawa Y."/>
            <person name="Hopkins J.F."/>
            <person name="Rensing S.A."/>
            <person name="Schmutz J."/>
            <person name="Symeonidi A."/>
            <person name="Elias M."/>
            <person name="Eveleigh R.J."/>
            <person name="Herman E.K."/>
            <person name="Klute M.J."/>
            <person name="Nakayama T."/>
            <person name="Obornik M."/>
            <person name="Reyes-Prieto A."/>
            <person name="Armbrust E.V."/>
            <person name="Aves S.J."/>
            <person name="Beiko R.G."/>
            <person name="Coutinho P."/>
            <person name="Dacks J.B."/>
            <person name="Durnford D.G."/>
            <person name="Fast N.M."/>
            <person name="Green B.R."/>
            <person name="Grisdale C."/>
            <person name="Hempe F."/>
            <person name="Henrissat B."/>
            <person name="Hoppner M.P."/>
            <person name="Ishida K.-I."/>
            <person name="Kim E."/>
            <person name="Koreny L."/>
            <person name="Kroth P.G."/>
            <person name="Liu Y."/>
            <person name="Malik S.-B."/>
            <person name="Maier U.G."/>
            <person name="McRose D."/>
            <person name="Mock T."/>
            <person name="Neilson J.A."/>
            <person name="Onodera N.T."/>
            <person name="Poole A.M."/>
            <person name="Pritham E.J."/>
            <person name="Richards T.A."/>
            <person name="Rocap G."/>
            <person name="Roy S.W."/>
            <person name="Sarai C."/>
            <person name="Schaack S."/>
            <person name="Shirato S."/>
            <person name="Slamovits C.H."/>
            <person name="Spencer D.F."/>
            <person name="Suzuki S."/>
            <person name="Worden A.Z."/>
            <person name="Zauner S."/>
            <person name="Barry K."/>
            <person name="Bell C."/>
            <person name="Bharti A.K."/>
            <person name="Crow J.A."/>
            <person name="Grimwood J."/>
            <person name="Kramer R."/>
            <person name="Lindquist E."/>
            <person name="Lucas S."/>
            <person name="Salamov A."/>
            <person name="McFadden G.I."/>
            <person name="Lane C.E."/>
            <person name="Keeling P.J."/>
            <person name="Gray M.W."/>
            <person name="Grigoriev I.V."/>
            <person name="Archibald J.M."/>
        </authorList>
    </citation>
    <scope>NUCLEOTIDE SEQUENCE</scope>
    <source>
        <strain evidence="4">CCMP2712</strain>
    </source>
</reference>
<keyword evidence="4" id="KW-1185">Reference proteome</keyword>
<proteinExistence type="predicted"/>
<evidence type="ECO:0000313" key="2">
    <source>
        <dbReference type="EMBL" id="EKX40975.1"/>
    </source>
</evidence>
<dbReference type="Proteomes" id="UP000011087">
    <property type="component" value="Unassembled WGS sequence"/>
</dbReference>
<dbReference type="KEGG" id="gtt:GUITHDRAFT_112979"/>
<accession>L1IYS2</accession>
<dbReference type="EnsemblProtists" id="EKX40975">
    <property type="protein sequence ID" value="EKX40975"/>
    <property type="gene ID" value="GUITHDRAFT_112979"/>
</dbReference>
<feature type="region of interest" description="Disordered" evidence="1">
    <location>
        <begin position="1"/>
        <end position="107"/>
    </location>
</feature>
<dbReference type="InterPro" id="IPR036770">
    <property type="entry name" value="Ankyrin_rpt-contain_sf"/>
</dbReference>
<protein>
    <submittedName>
        <fullName evidence="2 3">Uncharacterized protein</fullName>
    </submittedName>
</protein>
<organism evidence="2">
    <name type="scientific">Guillardia theta (strain CCMP2712)</name>
    <name type="common">Cryptophyte</name>
    <dbReference type="NCBI Taxonomy" id="905079"/>
    <lineage>
        <taxon>Eukaryota</taxon>
        <taxon>Cryptophyceae</taxon>
        <taxon>Pyrenomonadales</taxon>
        <taxon>Geminigeraceae</taxon>
        <taxon>Guillardia</taxon>
    </lineage>
</organism>
<evidence type="ECO:0000256" key="1">
    <source>
        <dbReference type="SAM" id="MobiDB-lite"/>
    </source>
</evidence>
<dbReference type="PaxDb" id="55529-EKX40975"/>
<dbReference type="AlphaFoldDB" id="L1IYS2"/>